<evidence type="ECO:0000313" key="3">
    <source>
        <dbReference type="Proteomes" id="UP000078486"/>
    </source>
</evidence>
<gene>
    <name evidence="2" type="ORF">AW736_03565</name>
</gene>
<dbReference type="InterPro" id="IPR010870">
    <property type="entry name" value="Porin_O/P"/>
</dbReference>
<dbReference type="RefSeq" id="WP_068768882.1">
    <property type="nucleotide sequence ID" value="NZ_KV441839.1"/>
</dbReference>
<evidence type="ECO:0000256" key="1">
    <source>
        <dbReference type="SAM" id="MobiDB-lite"/>
    </source>
</evidence>
<keyword evidence="3" id="KW-1185">Reference proteome</keyword>
<dbReference type="Pfam" id="PF07396">
    <property type="entry name" value="Porin_O_P"/>
    <property type="match status" value="1"/>
</dbReference>
<dbReference type="Proteomes" id="UP000078486">
    <property type="component" value="Unassembled WGS sequence"/>
</dbReference>
<reference evidence="2 3" key="1">
    <citation type="submission" date="2016-01" db="EMBL/GenBank/DDBJ databases">
        <title>High potential of lignocellulose degradation of a new Verrucomicrobia species.</title>
        <authorList>
            <person name="Wang Y."/>
            <person name="Shi Y."/>
            <person name="Qiu Z."/>
            <person name="Liu S."/>
            <person name="Yang H."/>
        </authorList>
    </citation>
    <scope>NUCLEOTIDE SEQUENCE [LARGE SCALE GENOMIC DNA]</scope>
    <source>
        <strain evidence="2 3">TSB47</strain>
    </source>
</reference>
<sequence length="469" mass="50423">MKNCTLPDSHRQTHAPSAHRASRQGAFFRALSACASRGRLALLAVACAAALVAPVPARAAASDSDEISLLRRQIELLSKKVETLEKRQVMADADEGKDVATTPKVSLDGKGFAVTSPAKDFSVKIGAFVQADARVYIKGNETKNDGFLMRRVRTPISGTFYKIFSFNLTPEFAGTQAHKLFDGWIQAGLTPEFNIKAGKFKTPASLEGPDNRHFIEASFTNQLLPNRDLGLEAFGSFADGLIDYRLGVFNGAANNDWANVHTGDNDRDFTFSGRLTATPFKKQQNLLSALAFSVGASFGKETASSPAIKAGSQENIPGTGSSVDGDHLRIAPAIAWFPGKPYSAIAEYALDRFARPAGDTISNTAWRVSGGYVLTGEKATAKGVSPSRPFSVENGAWGAFELVGRVAGLGIDDALTSAPSKAFSYGIGLHWYFNDVVQARFGLEKTDYSDAPASLDNELNFFSRLQLLF</sequence>
<feature type="region of interest" description="Disordered" evidence="1">
    <location>
        <begin position="1"/>
        <end position="20"/>
    </location>
</feature>
<dbReference type="InterPro" id="IPR023614">
    <property type="entry name" value="Porin_dom_sf"/>
</dbReference>
<name>A0A178IPW8_9BACT</name>
<evidence type="ECO:0000313" key="2">
    <source>
        <dbReference type="EMBL" id="OAM91377.1"/>
    </source>
</evidence>
<evidence type="ECO:0008006" key="4">
    <source>
        <dbReference type="Google" id="ProtNLM"/>
    </source>
</evidence>
<organism evidence="2 3">
    <name type="scientific">Termitidicoccus mucosus</name>
    <dbReference type="NCBI Taxonomy" id="1184151"/>
    <lineage>
        <taxon>Bacteria</taxon>
        <taxon>Pseudomonadati</taxon>
        <taxon>Verrucomicrobiota</taxon>
        <taxon>Opitutia</taxon>
        <taxon>Opitutales</taxon>
        <taxon>Opitutaceae</taxon>
        <taxon>Termitidicoccus</taxon>
    </lineage>
</organism>
<comment type="caution">
    <text evidence="2">The sequence shown here is derived from an EMBL/GenBank/DDBJ whole genome shotgun (WGS) entry which is preliminary data.</text>
</comment>
<dbReference type="AlphaFoldDB" id="A0A178IPW8"/>
<dbReference type="EMBL" id="LRRQ01000029">
    <property type="protein sequence ID" value="OAM91377.1"/>
    <property type="molecule type" value="Genomic_DNA"/>
</dbReference>
<proteinExistence type="predicted"/>
<accession>A0A178IPW8</accession>
<protein>
    <recommendedName>
        <fullName evidence="4">Porin</fullName>
    </recommendedName>
</protein>
<dbReference type="Gene3D" id="2.40.160.10">
    <property type="entry name" value="Porin"/>
    <property type="match status" value="1"/>
</dbReference>
<dbReference type="STRING" id="1184151.AW736_03565"/>